<dbReference type="InterPro" id="IPR036065">
    <property type="entry name" value="BolA-like_sf"/>
</dbReference>
<keyword evidence="3" id="KW-1185">Reference proteome</keyword>
<name>A0A9J6PEA6_9PROT</name>
<evidence type="ECO:0000313" key="2">
    <source>
        <dbReference type="EMBL" id="MCP1336160.1"/>
    </source>
</evidence>
<organism evidence="2 3">
    <name type="scientific">Futiania mangrovi</name>
    <dbReference type="NCBI Taxonomy" id="2959716"/>
    <lineage>
        <taxon>Bacteria</taxon>
        <taxon>Pseudomonadati</taxon>
        <taxon>Pseudomonadota</taxon>
        <taxon>Alphaproteobacteria</taxon>
        <taxon>Futianiales</taxon>
        <taxon>Futianiaceae</taxon>
        <taxon>Futiania</taxon>
    </lineage>
</organism>
<dbReference type="Pfam" id="PF01722">
    <property type="entry name" value="BolA"/>
    <property type="match status" value="1"/>
</dbReference>
<dbReference type="PANTHER" id="PTHR46230">
    <property type="match status" value="1"/>
</dbReference>
<dbReference type="SUPFAM" id="SSF82657">
    <property type="entry name" value="BolA-like"/>
    <property type="match status" value="1"/>
</dbReference>
<dbReference type="Proteomes" id="UP001055804">
    <property type="component" value="Unassembled WGS sequence"/>
</dbReference>
<accession>A0A9J6PEA6</accession>
<dbReference type="EMBL" id="JAMZFT010000002">
    <property type="protein sequence ID" value="MCP1336160.1"/>
    <property type="molecule type" value="Genomic_DNA"/>
</dbReference>
<dbReference type="PANTHER" id="PTHR46230:SF7">
    <property type="entry name" value="BOLA-LIKE PROTEIN 1"/>
    <property type="match status" value="1"/>
</dbReference>
<protein>
    <submittedName>
        <fullName evidence="2">BolA family transcriptional regulator</fullName>
    </submittedName>
</protein>
<proteinExistence type="inferred from homology"/>
<dbReference type="InterPro" id="IPR002634">
    <property type="entry name" value="BolA"/>
</dbReference>
<reference evidence="2" key="1">
    <citation type="submission" date="2022-06" db="EMBL/GenBank/DDBJ databases">
        <title>Isolation and Genomics of Futiania mangrovii gen. nov., sp. nov., a Rare and Metabolically-versatile member in the Class Alphaproteobacteria.</title>
        <authorList>
            <person name="Liu L."/>
            <person name="Huang W.-C."/>
            <person name="Pan J."/>
            <person name="Li J."/>
            <person name="Huang Y."/>
            <person name="Du H."/>
            <person name="Liu Y."/>
            <person name="Li M."/>
        </authorList>
    </citation>
    <scope>NUCLEOTIDE SEQUENCE</scope>
    <source>
        <strain evidence="2">FT118</strain>
    </source>
</reference>
<sequence>MSVAERLKGKLEAAFAPAEVAVVDESHLHAGHAGARPEGETHFRVRIVSPVFEGQSRVARQRAIHAAVAAELAGPVHAFAVKALTPDEVSG</sequence>
<dbReference type="AlphaFoldDB" id="A0A9J6PEA6"/>
<comment type="caution">
    <text evidence="2">The sequence shown here is derived from an EMBL/GenBank/DDBJ whole genome shotgun (WGS) entry which is preliminary data.</text>
</comment>
<evidence type="ECO:0000313" key="3">
    <source>
        <dbReference type="Proteomes" id="UP001055804"/>
    </source>
</evidence>
<dbReference type="RefSeq" id="WP_269332129.1">
    <property type="nucleotide sequence ID" value="NZ_JAMZFT010000002.1"/>
</dbReference>
<comment type="similarity">
    <text evidence="1">Belongs to the BolA/IbaG family.</text>
</comment>
<dbReference type="Gene3D" id="3.30.300.90">
    <property type="entry name" value="BolA-like"/>
    <property type="match status" value="1"/>
</dbReference>
<dbReference type="GO" id="GO:0016226">
    <property type="term" value="P:iron-sulfur cluster assembly"/>
    <property type="evidence" value="ECO:0007669"/>
    <property type="project" value="TreeGrafter"/>
</dbReference>
<dbReference type="PIRSF" id="PIRSF003113">
    <property type="entry name" value="BolA"/>
    <property type="match status" value="1"/>
</dbReference>
<evidence type="ECO:0000256" key="1">
    <source>
        <dbReference type="RuleBase" id="RU003860"/>
    </source>
</evidence>
<gene>
    <name evidence="2" type="ORF">NJQ99_07065</name>
</gene>